<name>A0A1J4KB56_9EUKA</name>
<dbReference type="Gene3D" id="1.20.1440.200">
    <property type="match status" value="1"/>
</dbReference>
<evidence type="ECO:0000256" key="1">
    <source>
        <dbReference type="ARBA" id="ARBA00004177"/>
    </source>
</evidence>
<dbReference type="RefSeq" id="XP_068361791.1">
    <property type="nucleotide sequence ID" value="XM_068502732.1"/>
</dbReference>
<gene>
    <name evidence="5" type="ORF">TRFO_22738</name>
</gene>
<dbReference type="AlphaFoldDB" id="A0A1J4KB56"/>
<keyword evidence="4" id="KW-0653">Protein transport</keyword>
<keyword evidence="6" id="KW-1185">Reference proteome</keyword>
<keyword evidence="3" id="KW-0967">Endosome</keyword>
<organism evidence="5 6">
    <name type="scientific">Tritrichomonas foetus</name>
    <dbReference type="NCBI Taxonomy" id="1144522"/>
    <lineage>
        <taxon>Eukaryota</taxon>
        <taxon>Metamonada</taxon>
        <taxon>Parabasalia</taxon>
        <taxon>Tritrichomonadida</taxon>
        <taxon>Tritrichomonadidae</taxon>
        <taxon>Tritrichomonas</taxon>
    </lineage>
</organism>
<evidence type="ECO:0000256" key="4">
    <source>
        <dbReference type="ARBA" id="ARBA00022927"/>
    </source>
</evidence>
<proteinExistence type="predicted"/>
<dbReference type="GO" id="GO:0005768">
    <property type="term" value="C:endosome"/>
    <property type="evidence" value="ECO:0007669"/>
    <property type="project" value="UniProtKB-SubCell"/>
</dbReference>
<dbReference type="InterPro" id="IPR037202">
    <property type="entry name" value="ESCRT_assembly_dom"/>
</dbReference>
<dbReference type="InterPro" id="IPR038358">
    <property type="entry name" value="VPS28_N_sf"/>
</dbReference>
<accession>A0A1J4KB56</accession>
<evidence type="ECO:0000313" key="5">
    <source>
        <dbReference type="EMBL" id="OHT08655.1"/>
    </source>
</evidence>
<keyword evidence="2" id="KW-0813">Transport</keyword>
<dbReference type="GO" id="GO:0015031">
    <property type="term" value="P:protein transport"/>
    <property type="evidence" value="ECO:0007669"/>
    <property type="project" value="UniProtKB-KW"/>
</dbReference>
<dbReference type="VEuPathDB" id="TrichDB:TRFO_22738"/>
<comment type="subcellular location">
    <subcellularLocation>
        <location evidence="1">Endosome</location>
    </subcellularLocation>
</comment>
<reference evidence="5" key="1">
    <citation type="submission" date="2016-10" db="EMBL/GenBank/DDBJ databases">
        <authorList>
            <person name="Benchimol M."/>
            <person name="Almeida L.G."/>
            <person name="Vasconcelos A.T."/>
            <person name="Perreira-Neves A."/>
            <person name="Rosa I.A."/>
            <person name="Tasca T."/>
            <person name="Bogo M.R."/>
            <person name="de Souza W."/>
        </authorList>
    </citation>
    <scope>NUCLEOTIDE SEQUENCE [LARGE SCALE GENOMIC DNA]</scope>
    <source>
        <strain evidence="5">K</strain>
    </source>
</reference>
<evidence type="ECO:0000256" key="2">
    <source>
        <dbReference type="ARBA" id="ARBA00022448"/>
    </source>
</evidence>
<dbReference type="GeneID" id="94837436"/>
<dbReference type="EMBL" id="MLAK01000661">
    <property type="protein sequence ID" value="OHT08655.1"/>
    <property type="molecule type" value="Genomic_DNA"/>
</dbReference>
<dbReference type="Proteomes" id="UP000179807">
    <property type="component" value="Unassembled WGS sequence"/>
</dbReference>
<evidence type="ECO:0000256" key="3">
    <source>
        <dbReference type="ARBA" id="ARBA00022753"/>
    </source>
</evidence>
<evidence type="ECO:0000313" key="6">
    <source>
        <dbReference type="Proteomes" id="UP000179807"/>
    </source>
</evidence>
<comment type="caution">
    <text evidence="5">The sequence shown here is derived from an EMBL/GenBank/DDBJ whole genome shotgun (WGS) entry which is preliminary data.</text>
</comment>
<protein>
    <submittedName>
        <fullName evidence="5">Uncharacterized protein</fullName>
    </submittedName>
</protein>
<dbReference type="SUPFAM" id="SSF140111">
    <property type="entry name" value="Endosomal sorting complex assembly domain"/>
    <property type="match status" value="1"/>
</dbReference>
<sequence length="325" mass="36589">MANPYPSGYGYPQAQGYTGYGQPMYGQPAYPMQQQTAYPQMGYGMPNPYQQQQTMYNMNYRSSQNVSAPNVQFNQAQNSATPGQSPYANNPRHTSTAPYVPTPTNMHPQSPARFIAPLMEPPRMQYIPPPPNIHSIVIDKEKMNPMSNLYTYLASIDIIDELMVEGIISSTEREQLFKKQLSLYTVASKASNNSKDMTKSQIDEFADLTGLDISFARNAIFPEKAKTETKQTTSTADAMQLGNLRTELNNVLFIVSKDVSTFSTYQMSIQSNLYNILNLAKRIYPTNVASHSTLEHWISVINKTKVMDANMAQKMQKDIHQALNF</sequence>